<keyword evidence="2" id="KW-1185">Reference proteome</keyword>
<name>A0AAF3ECI6_9BILA</name>
<dbReference type="Proteomes" id="UP000887575">
    <property type="component" value="Unassembled WGS sequence"/>
</dbReference>
<proteinExistence type="predicted"/>
<evidence type="ECO:0000256" key="1">
    <source>
        <dbReference type="SAM" id="MobiDB-lite"/>
    </source>
</evidence>
<dbReference type="WBParaSite" id="MBELARI_LOCUS11677">
    <property type="protein sequence ID" value="MBELARI_LOCUS11677"/>
    <property type="gene ID" value="MBELARI_LOCUS11677"/>
</dbReference>
<feature type="region of interest" description="Disordered" evidence="1">
    <location>
        <begin position="1"/>
        <end position="135"/>
    </location>
</feature>
<accession>A0AAF3ECI6</accession>
<evidence type="ECO:0000313" key="3">
    <source>
        <dbReference type="WBParaSite" id="MBELARI_LOCUS11677"/>
    </source>
</evidence>
<sequence>MGCTLSKKQRLQREPETNKANAPGETLNVKTVIEMKRTESFKQESHHSHHREEEEKKEQKKTDPRPATQRPQQVYVPPRLPSMDRTQSISKPRKDVKIAAHPRIAPKSTVSKRSTSFNRSEKKHREREKVDISRSMPKLEKVIVQDDSKKHVMSVSLVSKHQEQKPIQAIQHVVNKPAPVHSTLKTVDERASPPPKARERDRPLQVPQPSAFVKHSPRTNKEELQADGSPQRELQRTPRPQSTPPREKEHREDMRRNRSQANMHHAAQMPIVLPGFKPVDDDLIPRESPDEAADRFRLEQNIKERVDARHRARNAPFDPEEDTLFEIPMRMPVIDLVRI</sequence>
<feature type="compositionally biased region" description="Basic and acidic residues" evidence="1">
    <location>
        <begin position="33"/>
        <end position="64"/>
    </location>
</feature>
<feature type="compositionally biased region" description="Basic and acidic residues" evidence="1">
    <location>
        <begin position="278"/>
        <end position="298"/>
    </location>
</feature>
<feature type="compositionally biased region" description="Basic and acidic residues" evidence="1">
    <location>
        <begin position="186"/>
        <end position="203"/>
    </location>
</feature>
<protein>
    <submittedName>
        <fullName evidence="3">Uncharacterized protein</fullName>
    </submittedName>
</protein>
<organism evidence="2 3">
    <name type="scientific">Mesorhabditis belari</name>
    <dbReference type="NCBI Taxonomy" id="2138241"/>
    <lineage>
        <taxon>Eukaryota</taxon>
        <taxon>Metazoa</taxon>
        <taxon>Ecdysozoa</taxon>
        <taxon>Nematoda</taxon>
        <taxon>Chromadorea</taxon>
        <taxon>Rhabditida</taxon>
        <taxon>Rhabditina</taxon>
        <taxon>Rhabditomorpha</taxon>
        <taxon>Rhabditoidea</taxon>
        <taxon>Rhabditidae</taxon>
        <taxon>Mesorhabditinae</taxon>
        <taxon>Mesorhabditis</taxon>
    </lineage>
</organism>
<reference evidence="3" key="1">
    <citation type="submission" date="2024-02" db="UniProtKB">
        <authorList>
            <consortium name="WormBaseParasite"/>
        </authorList>
    </citation>
    <scope>IDENTIFICATION</scope>
</reference>
<dbReference type="AlphaFoldDB" id="A0AAF3ECI6"/>
<feature type="region of interest" description="Disordered" evidence="1">
    <location>
        <begin position="159"/>
        <end position="298"/>
    </location>
</feature>
<feature type="compositionally biased region" description="Basic and acidic residues" evidence="1">
    <location>
        <begin position="245"/>
        <end position="256"/>
    </location>
</feature>
<evidence type="ECO:0000313" key="2">
    <source>
        <dbReference type="Proteomes" id="UP000887575"/>
    </source>
</evidence>
<feature type="compositionally biased region" description="Polar residues" evidence="1">
    <location>
        <begin position="108"/>
        <end position="118"/>
    </location>
</feature>